<dbReference type="Proteomes" id="UP000217790">
    <property type="component" value="Unassembled WGS sequence"/>
</dbReference>
<proteinExistence type="predicted"/>
<keyword evidence="1" id="KW-0175">Coiled coil</keyword>
<dbReference type="InParanoid" id="A0A2H3ESZ8"/>
<reference evidence="3" key="1">
    <citation type="journal article" date="2017" name="Nat. Ecol. Evol.">
        <title>Genome expansion and lineage-specific genetic innovations in the forest pathogenic fungi Armillaria.</title>
        <authorList>
            <person name="Sipos G."/>
            <person name="Prasanna A.N."/>
            <person name="Walter M.C."/>
            <person name="O'Connor E."/>
            <person name="Balint B."/>
            <person name="Krizsan K."/>
            <person name="Kiss B."/>
            <person name="Hess J."/>
            <person name="Varga T."/>
            <person name="Slot J."/>
            <person name="Riley R."/>
            <person name="Boka B."/>
            <person name="Rigling D."/>
            <person name="Barry K."/>
            <person name="Lee J."/>
            <person name="Mihaltcheva S."/>
            <person name="LaButti K."/>
            <person name="Lipzen A."/>
            <person name="Waldron R."/>
            <person name="Moloney N.M."/>
            <person name="Sperisen C."/>
            <person name="Kredics L."/>
            <person name="Vagvoelgyi C."/>
            <person name="Patrignani A."/>
            <person name="Fitzpatrick D."/>
            <person name="Nagy I."/>
            <person name="Doyle S."/>
            <person name="Anderson J.B."/>
            <person name="Grigoriev I.V."/>
            <person name="Gueldener U."/>
            <person name="Muensterkoetter M."/>
            <person name="Nagy L.G."/>
        </authorList>
    </citation>
    <scope>NUCLEOTIDE SEQUENCE [LARGE SCALE GENOMIC DNA]</scope>
    <source>
        <strain evidence="3">Ar21-2</strain>
    </source>
</reference>
<evidence type="ECO:0000256" key="1">
    <source>
        <dbReference type="SAM" id="Coils"/>
    </source>
</evidence>
<feature type="coiled-coil region" evidence="1">
    <location>
        <begin position="11"/>
        <end position="38"/>
    </location>
</feature>
<dbReference type="EMBL" id="KZ293644">
    <property type="protein sequence ID" value="PBL03568.1"/>
    <property type="molecule type" value="Genomic_DNA"/>
</dbReference>
<name>A0A2H3ESZ8_ARMGA</name>
<organism evidence="2 3">
    <name type="scientific">Armillaria gallica</name>
    <name type="common">Bulbous honey fungus</name>
    <name type="synonym">Armillaria bulbosa</name>
    <dbReference type="NCBI Taxonomy" id="47427"/>
    <lineage>
        <taxon>Eukaryota</taxon>
        <taxon>Fungi</taxon>
        <taxon>Dikarya</taxon>
        <taxon>Basidiomycota</taxon>
        <taxon>Agaricomycotina</taxon>
        <taxon>Agaricomycetes</taxon>
        <taxon>Agaricomycetidae</taxon>
        <taxon>Agaricales</taxon>
        <taxon>Marasmiineae</taxon>
        <taxon>Physalacriaceae</taxon>
        <taxon>Armillaria</taxon>
    </lineage>
</organism>
<sequence>MHEEQQIRTILLETQCQLDMVERKIEVLQAVLDTLHDQRTLLKSRIKRHKMALAPIRKIPAELIAEIMFAVAEATAISPNGQSCSSAANIAPLRLSHVCRSWRETALFLQPLW</sequence>
<evidence type="ECO:0000313" key="3">
    <source>
        <dbReference type="Proteomes" id="UP000217790"/>
    </source>
</evidence>
<dbReference type="AlphaFoldDB" id="A0A2H3ESZ8"/>
<feature type="non-terminal residue" evidence="2">
    <location>
        <position position="113"/>
    </location>
</feature>
<protein>
    <recommendedName>
        <fullName evidence="4">F-box domain-containing protein</fullName>
    </recommendedName>
</protein>
<keyword evidence="3" id="KW-1185">Reference proteome</keyword>
<gene>
    <name evidence="2" type="ORF">ARMGADRAFT_911530</name>
</gene>
<evidence type="ECO:0008006" key="4">
    <source>
        <dbReference type="Google" id="ProtNLM"/>
    </source>
</evidence>
<dbReference type="OrthoDB" id="3269400at2759"/>
<evidence type="ECO:0000313" key="2">
    <source>
        <dbReference type="EMBL" id="PBL03568.1"/>
    </source>
</evidence>
<accession>A0A2H3ESZ8</accession>